<feature type="non-terminal residue" evidence="1">
    <location>
        <position position="1"/>
    </location>
</feature>
<dbReference type="Proteomes" id="UP000257109">
    <property type="component" value="Unassembled WGS sequence"/>
</dbReference>
<comment type="caution">
    <text evidence="1">The sequence shown here is derived from an EMBL/GenBank/DDBJ whole genome shotgun (WGS) entry which is preliminary data.</text>
</comment>
<gene>
    <name evidence="1" type="ORF">CR513_03877</name>
</gene>
<dbReference type="InterPro" id="IPR043502">
    <property type="entry name" value="DNA/RNA_pol_sf"/>
</dbReference>
<protein>
    <recommendedName>
        <fullName evidence="3">Reverse transcriptase domain-containing protein</fullName>
    </recommendedName>
</protein>
<organism evidence="1 2">
    <name type="scientific">Mucuna pruriens</name>
    <name type="common">Velvet bean</name>
    <name type="synonym">Dolichos pruriens</name>
    <dbReference type="NCBI Taxonomy" id="157652"/>
    <lineage>
        <taxon>Eukaryota</taxon>
        <taxon>Viridiplantae</taxon>
        <taxon>Streptophyta</taxon>
        <taxon>Embryophyta</taxon>
        <taxon>Tracheophyta</taxon>
        <taxon>Spermatophyta</taxon>
        <taxon>Magnoliopsida</taxon>
        <taxon>eudicotyledons</taxon>
        <taxon>Gunneridae</taxon>
        <taxon>Pentapetalae</taxon>
        <taxon>rosids</taxon>
        <taxon>fabids</taxon>
        <taxon>Fabales</taxon>
        <taxon>Fabaceae</taxon>
        <taxon>Papilionoideae</taxon>
        <taxon>50 kb inversion clade</taxon>
        <taxon>NPAAA clade</taxon>
        <taxon>indigoferoid/millettioid clade</taxon>
        <taxon>Phaseoleae</taxon>
        <taxon>Mucuna</taxon>
    </lineage>
</organism>
<dbReference type="EMBL" id="QJKJ01000636">
    <property type="protein sequence ID" value="RDY11469.1"/>
    <property type="molecule type" value="Genomic_DNA"/>
</dbReference>
<dbReference type="OrthoDB" id="1709213at2759"/>
<dbReference type="InterPro" id="IPR043128">
    <property type="entry name" value="Rev_trsase/Diguanyl_cyclase"/>
</dbReference>
<dbReference type="AlphaFoldDB" id="A0A371I8V3"/>
<sequence length="123" mass="13912">MINIFSNLLENCMEVFMDDFMVYGESFNACLENLSRILTRCIDTNLVLNFEVDKAKVDIIASLSYPASVQEQDRHAIVQAVTERYGIHLRPALLGGLPRAEEETYLHTDPLDTELGVSVRAYV</sequence>
<name>A0A371I8V3_MUCPR</name>
<proteinExistence type="predicted"/>
<evidence type="ECO:0000313" key="2">
    <source>
        <dbReference type="Proteomes" id="UP000257109"/>
    </source>
</evidence>
<keyword evidence="2" id="KW-1185">Reference proteome</keyword>
<dbReference type="Gene3D" id="3.30.70.270">
    <property type="match status" value="1"/>
</dbReference>
<evidence type="ECO:0000313" key="1">
    <source>
        <dbReference type="EMBL" id="RDY11469.1"/>
    </source>
</evidence>
<accession>A0A371I8V3</accession>
<dbReference type="SUPFAM" id="SSF56672">
    <property type="entry name" value="DNA/RNA polymerases"/>
    <property type="match status" value="1"/>
</dbReference>
<reference evidence="1" key="1">
    <citation type="submission" date="2018-05" db="EMBL/GenBank/DDBJ databases">
        <title>Draft genome of Mucuna pruriens seed.</title>
        <authorList>
            <person name="Nnadi N.E."/>
            <person name="Vos R."/>
            <person name="Hasami M.H."/>
            <person name="Devisetty U.K."/>
            <person name="Aguiy J.C."/>
        </authorList>
    </citation>
    <scope>NUCLEOTIDE SEQUENCE [LARGE SCALE GENOMIC DNA]</scope>
    <source>
        <strain evidence="1">JCA_2017</strain>
    </source>
</reference>
<evidence type="ECO:0008006" key="3">
    <source>
        <dbReference type="Google" id="ProtNLM"/>
    </source>
</evidence>